<dbReference type="InterPro" id="IPR023476">
    <property type="entry name" value="Pep_tRNA_hydro_II_dom_sf"/>
</dbReference>
<dbReference type="STRING" id="386301.SAMN05216282_10595"/>
<keyword evidence="2" id="KW-1185">Reference proteome</keyword>
<dbReference type="OrthoDB" id="5184773at2"/>
<evidence type="ECO:0000313" key="1">
    <source>
        <dbReference type="EMBL" id="SDK35752.1"/>
    </source>
</evidence>
<dbReference type="SUPFAM" id="SSF102462">
    <property type="entry name" value="Peptidyl-tRNA hydrolase II"/>
    <property type="match status" value="1"/>
</dbReference>
<evidence type="ECO:0000313" key="2">
    <source>
        <dbReference type="Proteomes" id="UP000198701"/>
    </source>
</evidence>
<reference evidence="1 2" key="1">
    <citation type="submission" date="2016-10" db="EMBL/GenBank/DDBJ databases">
        <authorList>
            <person name="de Groot N.N."/>
        </authorList>
    </citation>
    <scope>NUCLEOTIDE SEQUENCE [LARGE SCALE GENOMIC DNA]</scope>
    <source>
        <strain evidence="1 2">CGMCC 1.5382</strain>
    </source>
</reference>
<dbReference type="EMBL" id="FNFU01000005">
    <property type="protein sequence ID" value="SDK35752.1"/>
    <property type="molecule type" value="Genomic_DNA"/>
</dbReference>
<keyword evidence="1" id="KW-0378">Hydrolase</keyword>
<accession>A0A1G9B867</accession>
<organism evidence="1 2">
    <name type="scientific">Cryobacterium psychrotolerans</name>
    <dbReference type="NCBI Taxonomy" id="386301"/>
    <lineage>
        <taxon>Bacteria</taxon>
        <taxon>Bacillati</taxon>
        <taxon>Actinomycetota</taxon>
        <taxon>Actinomycetes</taxon>
        <taxon>Micrococcales</taxon>
        <taxon>Microbacteriaceae</taxon>
        <taxon>Cryobacterium</taxon>
    </lineage>
</organism>
<gene>
    <name evidence="1" type="ORF">SAMN05216282_10595</name>
</gene>
<protein>
    <submittedName>
        <fullName evidence="1">Peptidyl-tRNA hydrolase</fullName>
    </submittedName>
</protein>
<dbReference type="AlphaFoldDB" id="A0A1G9B867"/>
<proteinExistence type="predicted"/>
<name>A0A1G9B867_9MICO</name>
<dbReference type="RefSeq" id="WP_092322600.1">
    <property type="nucleotide sequence ID" value="NZ_FNFU01000005.1"/>
</dbReference>
<sequence>MSLVQTIIVKPSTHFDTVAAAALASGLAMVHADLSSDPWSAWLGGSFTKSVRRVKRPIELERIRALGLTSTEIAVGDAVALSFVPAHYEDSPREISRLQVSGLDLARERDRFRRPGAVAPHIEINTDVSMSTGKTAAQVAHALGAWLLAQPLSTRWAWARDPGLNIGEVGFADYAAQGPDDPSIITIVDNGLTEIAPGTATVRVYLDLLV</sequence>
<dbReference type="Gene3D" id="3.40.1490.10">
    <property type="entry name" value="Bit1"/>
    <property type="match status" value="1"/>
</dbReference>
<dbReference type="Proteomes" id="UP000198701">
    <property type="component" value="Unassembled WGS sequence"/>
</dbReference>
<dbReference type="GO" id="GO:0016787">
    <property type="term" value="F:hydrolase activity"/>
    <property type="evidence" value="ECO:0007669"/>
    <property type="project" value="UniProtKB-KW"/>
</dbReference>